<evidence type="ECO:0000313" key="1">
    <source>
        <dbReference type="EMBL" id="BBS34903.1"/>
    </source>
</evidence>
<protein>
    <submittedName>
        <fullName evidence="2">Uncharacterized protein</fullName>
    </submittedName>
</protein>
<keyword evidence="1" id="KW-0614">Plasmid</keyword>
<reference evidence="1 4" key="2">
    <citation type="submission" date="2019-12" db="EMBL/GenBank/DDBJ databases">
        <title>complete genome sequences of Enterobacter cloacae str. WP5-S18-CRE-02 isolated from wastewater treatment plant effluent.</title>
        <authorList>
            <person name="Sekizuka T."/>
            <person name="Itokawa K."/>
            <person name="Yatsu K."/>
            <person name="Inamine Y."/>
            <person name="Kuroda M."/>
        </authorList>
    </citation>
    <scope>NUCLEOTIDE SEQUENCE [LARGE SCALE GENOMIC DNA]</scope>
    <source>
        <strain evidence="1 4">WP5-S18-CRE-02</strain>
        <plasmid evidence="1 4">pWP5-S18-CRE-02_1</plasmid>
    </source>
</reference>
<reference evidence="2 3" key="1">
    <citation type="submission" date="2016-03" db="EMBL/GenBank/DDBJ databases">
        <authorList>
            <consortium name="Pathogen Informatics"/>
        </authorList>
    </citation>
    <scope>NUCLEOTIDE SEQUENCE [LARGE SCALE GENOMIC DNA]</scope>
    <source>
        <strain evidence="2">E1252</strain>
        <strain evidence="3">e1252</strain>
    </source>
</reference>
<evidence type="ECO:0000313" key="2">
    <source>
        <dbReference type="EMBL" id="CZW51888.1"/>
    </source>
</evidence>
<gene>
    <name evidence="2" type="ORF">SAMEA2273318_04993</name>
    <name evidence="1" type="ORF">WP5S18C02_P11840</name>
</gene>
<sequence length="176" mass="20357">MFRLLQKWLVRFTCQDDIDCMSTRRSAGEFWLEIDARRHWIFLDIDGVLHRAENGSLEFMPVLDHVLTQCPQTGIILSTNWRTGVPREMVLSHFPAGIRDRIAGLNPDLDGLVNNHVRYHECMAVVKRFGLQHYTFVDDTARLFPTDCPALFLTHRHEGLNATQGSALIDRIRLMK</sequence>
<organism evidence="2 3">
    <name type="scientific">Enterobacter cloacae</name>
    <dbReference type="NCBI Taxonomy" id="550"/>
    <lineage>
        <taxon>Bacteria</taxon>
        <taxon>Pseudomonadati</taxon>
        <taxon>Pseudomonadota</taxon>
        <taxon>Gammaproteobacteria</taxon>
        <taxon>Enterobacterales</taxon>
        <taxon>Enterobacteriaceae</taxon>
        <taxon>Enterobacter</taxon>
        <taxon>Enterobacter cloacae complex</taxon>
    </lineage>
</organism>
<dbReference type="EMBL" id="AP022127">
    <property type="protein sequence ID" value="BBS34903.1"/>
    <property type="molecule type" value="Genomic_DNA"/>
</dbReference>
<proteinExistence type="predicted"/>
<dbReference type="Pfam" id="PF18143">
    <property type="entry name" value="HAD_SAK_2"/>
    <property type="match status" value="1"/>
</dbReference>
<evidence type="ECO:0000313" key="4">
    <source>
        <dbReference type="Proteomes" id="UP000515488"/>
    </source>
</evidence>
<dbReference type="Proteomes" id="UP000076008">
    <property type="component" value="Unassembled WGS sequence"/>
</dbReference>
<name>A0A157LAJ7_ENTCL</name>
<dbReference type="Proteomes" id="UP000515488">
    <property type="component" value="Plasmid pWP5-S18-CRE-02_1"/>
</dbReference>
<dbReference type="AlphaFoldDB" id="A0A157LAJ7"/>
<accession>A0A157LAJ7</accession>
<evidence type="ECO:0000313" key="3">
    <source>
        <dbReference type="Proteomes" id="UP000076008"/>
    </source>
</evidence>
<dbReference type="EMBL" id="FJXR01000065">
    <property type="protein sequence ID" value="CZW51888.1"/>
    <property type="molecule type" value="Genomic_DNA"/>
</dbReference>
<geneLocation type="plasmid" evidence="1 4">
    <name>pWP5-S18-CRE-02_1</name>
</geneLocation>